<keyword evidence="5" id="KW-1185">Reference proteome</keyword>
<feature type="domain" description="N-acetyltransferase" evidence="3">
    <location>
        <begin position="62"/>
        <end position="218"/>
    </location>
</feature>
<evidence type="ECO:0000259" key="3">
    <source>
        <dbReference type="PROSITE" id="PS51186"/>
    </source>
</evidence>
<dbReference type="Pfam" id="PF00583">
    <property type="entry name" value="Acetyltransf_1"/>
    <property type="match status" value="1"/>
</dbReference>
<evidence type="ECO:0000256" key="1">
    <source>
        <dbReference type="ARBA" id="ARBA00022679"/>
    </source>
</evidence>
<evidence type="ECO:0000313" key="4">
    <source>
        <dbReference type="EMBL" id="GAA4767177.1"/>
    </source>
</evidence>
<gene>
    <name evidence="4" type="ORF">GCM10023329_11890</name>
</gene>
<evidence type="ECO:0000256" key="2">
    <source>
        <dbReference type="ARBA" id="ARBA00023315"/>
    </source>
</evidence>
<name>A0ABP8ZVI3_9ACTN</name>
<dbReference type="SUPFAM" id="SSF55729">
    <property type="entry name" value="Acyl-CoA N-acyltransferases (Nat)"/>
    <property type="match status" value="1"/>
</dbReference>
<sequence length="218" mass="23021">MPRPAGAAAGAGMLGITVMSSTLGGWSALQASAGLRRPGKRGPARKLPAAAGAPGLPCRSMIPLRRAMPEDAEELVRLRTVMQESLSGPDPDTGPDTDWQPAAVATLRRRLAEADGDLAAYVVERPGGGLAACAVGTVEYRLGGPGNPQGTTGYVFSVATDADMRRRGFSRACMEGLLGWFRDRGVRRVDLRASEEAEPLYTSLGFVRTPDPAMRLRC</sequence>
<comment type="caution">
    <text evidence="4">The sequence shown here is derived from an EMBL/GenBank/DDBJ whole genome shotgun (WGS) entry which is preliminary data.</text>
</comment>
<dbReference type="InterPro" id="IPR050832">
    <property type="entry name" value="Bact_Acetyltransf"/>
</dbReference>
<dbReference type="EMBL" id="BAABJV010000002">
    <property type="protein sequence ID" value="GAA4767177.1"/>
    <property type="molecule type" value="Genomic_DNA"/>
</dbReference>
<dbReference type="PANTHER" id="PTHR43877">
    <property type="entry name" value="AMINOALKYLPHOSPHONATE N-ACETYLTRANSFERASE-RELATED-RELATED"/>
    <property type="match status" value="1"/>
</dbReference>
<accession>A0ABP8ZVI3</accession>
<keyword evidence="1" id="KW-0808">Transferase</keyword>
<evidence type="ECO:0000313" key="5">
    <source>
        <dbReference type="Proteomes" id="UP001501147"/>
    </source>
</evidence>
<reference evidence="5" key="1">
    <citation type="journal article" date="2019" name="Int. J. Syst. Evol. Microbiol.">
        <title>The Global Catalogue of Microorganisms (GCM) 10K type strain sequencing project: providing services to taxonomists for standard genome sequencing and annotation.</title>
        <authorList>
            <consortium name="The Broad Institute Genomics Platform"/>
            <consortium name="The Broad Institute Genome Sequencing Center for Infectious Disease"/>
            <person name="Wu L."/>
            <person name="Ma J."/>
        </authorList>
    </citation>
    <scope>NUCLEOTIDE SEQUENCE [LARGE SCALE GENOMIC DNA]</scope>
    <source>
        <strain evidence="5">JCM 18324</strain>
    </source>
</reference>
<organism evidence="4 5">
    <name type="scientific">Streptomyces sanyensis</name>
    <dbReference type="NCBI Taxonomy" id="568869"/>
    <lineage>
        <taxon>Bacteria</taxon>
        <taxon>Bacillati</taxon>
        <taxon>Actinomycetota</taxon>
        <taxon>Actinomycetes</taxon>
        <taxon>Kitasatosporales</taxon>
        <taxon>Streptomycetaceae</taxon>
        <taxon>Streptomyces</taxon>
    </lineage>
</organism>
<dbReference type="InterPro" id="IPR000182">
    <property type="entry name" value="GNAT_dom"/>
</dbReference>
<dbReference type="PROSITE" id="PS51186">
    <property type="entry name" value="GNAT"/>
    <property type="match status" value="1"/>
</dbReference>
<protein>
    <recommendedName>
        <fullName evidence="3">N-acetyltransferase domain-containing protein</fullName>
    </recommendedName>
</protein>
<proteinExistence type="predicted"/>
<dbReference type="InterPro" id="IPR016181">
    <property type="entry name" value="Acyl_CoA_acyltransferase"/>
</dbReference>
<dbReference type="Proteomes" id="UP001501147">
    <property type="component" value="Unassembled WGS sequence"/>
</dbReference>
<keyword evidence="2" id="KW-0012">Acyltransferase</keyword>
<dbReference type="Gene3D" id="3.40.630.30">
    <property type="match status" value="1"/>
</dbReference>